<dbReference type="Proteomes" id="UP000182932">
    <property type="component" value="Unassembled WGS sequence"/>
</dbReference>
<evidence type="ECO:0000313" key="3">
    <source>
        <dbReference type="Proteomes" id="UP000182932"/>
    </source>
</evidence>
<proteinExistence type="predicted"/>
<keyword evidence="3" id="KW-1185">Reference proteome</keyword>
<feature type="transmembrane region" description="Helical" evidence="1">
    <location>
        <begin position="30"/>
        <end position="50"/>
    </location>
</feature>
<feature type="transmembrane region" description="Helical" evidence="1">
    <location>
        <begin position="237"/>
        <end position="255"/>
    </location>
</feature>
<feature type="transmembrane region" description="Helical" evidence="1">
    <location>
        <begin position="62"/>
        <end position="79"/>
    </location>
</feature>
<dbReference type="InterPro" id="IPR017516">
    <property type="entry name" value="AbrB_dup"/>
</dbReference>
<sequence length="351" mass="36157">MTAAFAPLVNVILVLPIGLSGGLLAQWGGLPLPFLLGSVLASAAFAVATWERTGRPVRIPQMLRKVFIGVIGVLIGAKFSADVLAIAATLWLSFGAMALFVALAFLSSYLIFRRIGGYDRVTSVFCAMPGGLIEAVAFGERAGVDVRLLTVQHLARALLVVLIVPFGFAVFSGETVGGVSAVEVPSGWRDLGIVGAAVLAGLTLGGLLRLPASQLMGPLLLSGVLHATGVIDVHAPTWLLALAQVAVGCGLGSSFSGASLDLLGKAFAMSLLSVSLTLGLSVGFAFGLQAAIPLDFAALVISFAPGGITEMNLIALSLGISPVIVATHHLFRIVLTVALANAMWRWGLNRA</sequence>
<protein>
    <recommendedName>
        <fullName evidence="4">Ammonia monooxygenase</fullName>
    </recommendedName>
</protein>
<dbReference type="GO" id="GO:0016020">
    <property type="term" value="C:membrane"/>
    <property type="evidence" value="ECO:0007669"/>
    <property type="project" value="InterPro"/>
</dbReference>
<dbReference type="NCBIfam" id="TIGR03082">
    <property type="entry name" value="Gneg_AbrB_dup"/>
    <property type="match status" value="1"/>
</dbReference>
<dbReference type="AlphaFoldDB" id="A0A975WEU6"/>
<feature type="transmembrane region" description="Helical" evidence="1">
    <location>
        <begin position="191"/>
        <end position="208"/>
    </location>
</feature>
<evidence type="ECO:0000313" key="2">
    <source>
        <dbReference type="EMBL" id="SEK09026.1"/>
    </source>
</evidence>
<name>A0A975WEU6_9RHOB</name>
<dbReference type="Pfam" id="PF05145">
    <property type="entry name" value="AbrB"/>
    <property type="match status" value="1"/>
</dbReference>
<feature type="transmembrane region" description="Helical" evidence="1">
    <location>
        <begin position="267"/>
        <end position="290"/>
    </location>
</feature>
<feature type="transmembrane region" description="Helical" evidence="1">
    <location>
        <begin position="85"/>
        <end position="112"/>
    </location>
</feature>
<gene>
    <name evidence="2" type="ORF">SAMN04487940_12822</name>
</gene>
<feature type="transmembrane region" description="Helical" evidence="1">
    <location>
        <begin position="215"/>
        <end position="231"/>
    </location>
</feature>
<dbReference type="PANTHER" id="PTHR38457:SF1">
    <property type="entry name" value="REGULATOR ABRB-RELATED"/>
    <property type="match status" value="1"/>
</dbReference>
<feature type="transmembrane region" description="Helical" evidence="1">
    <location>
        <begin position="154"/>
        <end position="171"/>
    </location>
</feature>
<accession>A0A975WEU6</accession>
<comment type="caution">
    <text evidence="2">The sequence shown here is derived from an EMBL/GenBank/DDBJ whole genome shotgun (WGS) entry which is preliminary data.</text>
</comment>
<dbReference type="GO" id="GO:0010468">
    <property type="term" value="P:regulation of gene expression"/>
    <property type="evidence" value="ECO:0007669"/>
    <property type="project" value="InterPro"/>
</dbReference>
<keyword evidence="1" id="KW-1133">Transmembrane helix</keyword>
<organism evidence="2 3">
    <name type="scientific">Marinovum algicola</name>
    <dbReference type="NCBI Taxonomy" id="42444"/>
    <lineage>
        <taxon>Bacteria</taxon>
        <taxon>Pseudomonadati</taxon>
        <taxon>Pseudomonadota</taxon>
        <taxon>Alphaproteobacteria</taxon>
        <taxon>Rhodobacterales</taxon>
        <taxon>Roseobacteraceae</taxon>
        <taxon>Marinovum</taxon>
    </lineage>
</organism>
<reference evidence="2 3" key="1">
    <citation type="submission" date="2016-10" db="EMBL/GenBank/DDBJ databases">
        <authorList>
            <person name="Varghese N."/>
            <person name="Submissions S."/>
        </authorList>
    </citation>
    <scope>NUCLEOTIDE SEQUENCE [LARGE SCALE GENOMIC DNA]</scope>
    <source>
        <strain evidence="2 3">FF3</strain>
    </source>
</reference>
<dbReference type="GeneID" id="80820859"/>
<evidence type="ECO:0008006" key="4">
    <source>
        <dbReference type="Google" id="ProtNLM"/>
    </source>
</evidence>
<dbReference type="InterPro" id="IPR007820">
    <property type="entry name" value="AbrB_fam"/>
</dbReference>
<dbReference type="EMBL" id="FNYY01000028">
    <property type="protein sequence ID" value="SEK09026.1"/>
    <property type="molecule type" value="Genomic_DNA"/>
</dbReference>
<evidence type="ECO:0000256" key="1">
    <source>
        <dbReference type="SAM" id="Phobius"/>
    </source>
</evidence>
<dbReference type="PANTHER" id="PTHR38457">
    <property type="entry name" value="REGULATOR ABRB-RELATED"/>
    <property type="match status" value="1"/>
</dbReference>
<keyword evidence="1" id="KW-0472">Membrane</keyword>
<dbReference type="PIRSF" id="PIRSF038991">
    <property type="entry name" value="Protein_AbrB"/>
    <property type="match status" value="1"/>
</dbReference>
<keyword evidence="1" id="KW-0812">Transmembrane</keyword>
<dbReference type="RefSeq" id="WP_074839791.1">
    <property type="nucleotide sequence ID" value="NZ_FNYY01000028.1"/>
</dbReference>